<reference evidence="3 4" key="1">
    <citation type="submission" date="2019-04" db="EMBL/GenBank/DDBJ databases">
        <title>Friends and foes A comparative genomics studyof 23 Aspergillus species from section Flavi.</title>
        <authorList>
            <consortium name="DOE Joint Genome Institute"/>
            <person name="Kjaerbolling I."/>
            <person name="Vesth T."/>
            <person name="Frisvad J.C."/>
            <person name="Nybo J.L."/>
            <person name="Theobald S."/>
            <person name="Kildgaard S."/>
            <person name="Isbrandt T."/>
            <person name="Kuo A."/>
            <person name="Sato A."/>
            <person name="Lyhne E.K."/>
            <person name="Kogle M.E."/>
            <person name="Wiebenga A."/>
            <person name="Kun R.S."/>
            <person name="Lubbers R.J."/>
            <person name="Makela M.R."/>
            <person name="Barry K."/>
            <person name="Chovatia M."/>
            <person name="Clum A."/>
            <person name="Daum C."/>
            <person name="Haridas S."/>
            <person name="He G."/>
            <person name="LaButti K."/>
            <person name="Lipzen A."/>
            <person name="Mondo S."/>
            <person name="Riley R."/>
            <person name="Salamov A."/>
            <person name="Simmons B.A."/>
            <person name="Magnuson J.K."/>
            <person name="Henrissat B."/>
            <person name="Mortensen U.H."/>
            <person name="Larsen T.O."/>
            <person name="Devries R.P."/>
            <person name="Grigoriev I.V."/>
            <person name="Machida M."/>
            <person name="Baker S.E."/>
            <person name="Andersen M.R."/>
        </authorList>
    </citation>
    <scope>NUCLEOTIDE SEQUENCE [LARGE SCALE GENOMIC DNA]</scope>
    <source>
        <strain evidence="3 4">IBT 29228</strain>
    </source>
</reference>
<dbReference type="EMBL" id="ML736245">
    <property type="protein sequence ID" value="KAE8376177.1"/>
    <property type="molecule type" value="Genomic_DNA"/>
</dbReference>
<proteinExistence type="predicted"/>
<name>A0A5N7B235_9EURO</name>
<evidence type="ECO:0000256" key="2">
    <source>
        <dbReference type="SAM" id="Phobius"/>
    </source>
</evidence>
<evidence type="ECO:0000256" key="1">
    <source>
        <dbReference type="SAM" id="MobiDB-lite"/>
    </source>
</evidence>
<dbReference type="AlphaFoldDB" id="A0A5N7B235"/>
<keyword evidence="2" id="KW-0812">Transmembrane</keyword>
<keyword evidence="2" id="KW-1133">Transmembrane helix</keyword>
<feature type="transmembrane region" description="Helical" evidence="2">
    <location>
        <begin position="43"/>
        <end position="63"/>
    </location>
</feature>
<feature type="region of interest" description="Disordered" evidence="1">
    <location>
        <begin position="275"/>
        <end position="303"/>
    </location>
</feature>
<accession>A0A5N7B235</accession>
<gene>
    <name evidence="3" type="ORF">BDV26DRAFT_266091</name>
</gene>
<feature type="compositionally biased region" description="Basic and acidic residues" evidence="1">
    <location>
        <begin position="76"/>
        <end position="97"/>
    </location>
</feature>
<feature type="region of interest" description="Disordered" evidence="1">
    <location>
        <begin position="76"/>
        <end position="104"/>
    </location>
</feature>
<dbReference type="Proteomes" id="UP000326198">
    <property type="component" value="Unassembled WGS sequence"/>
</dbReference>
<organism evidence="3 4">
    <name type="scientific">Aspergillus bertholletiae</name>
    <dbReference type="NCBI Taxonomy" id="1226010"/>
    <lineage>
        <taxon>Eukaryota</taxon>
        <taxon>Fungi</taxon>
        <taxon>Dikarya</taxon>
        <taxon>Ascomycota</taxon>
        <taxon>Pezizomycotina</taxon>
        <taxon>Eurotiomycetes</taxon>
        <taxon>Eurotiomycetidae</taxon>
        <taxon>Eurotiales</taxon>
        <taxon>Aspergillaceae</taxon>
        <taxon>Aspergillus</taxon>
        <taxon>Aspergillus subgen. Circumdati</taxon>
    </lineage>
</organism>
<dbReference type="OrthoDB" id="8062037at2759"/>
<feature type="compositionally biased region" description="Polar residues" evidence="1">
    <location>
        <begin position="285"/>
        <end position="298"/>
    </location>
</feature>
<keyword evidence="2" id="KW-0472">Membrane</keyword>
<sequence length="410" mass="45680">MFRFTRILPNSTFLFRISPPLSQSSNLNNVRRVKFTRPWIRKFFTTFLIYGAAFHLWGSFVLLQFDDTLDNADATREAPSKKTDVGENRKNDREGGLENRASGTVGSDPIFIPLGWPRLRKGEQYAASDPEWLEFVKTSRDREKLQYLKDELASIVQKDASQSKLLSRVLGGPLNVTGSWLVHHFPSRAPPDYGRSGLEFTNSGVSWVSKPMSLEDGDCLRRCVQPLSVALAIKDAYIILVKRQLSRLNITNLEQEQASDTSSLPSHKALSSGLQPLDGLHPVHQSETQLTPPTSSQGDALRDKGGADLHPSLIISTLQRLPLPKFGPGSDLYAASLAFKMRLNDCWARELHRPRRGAFYFIGPVGLKGPKGFCRVEVKGEYDPATASWSLISMQLKDVSIFNQKALGGP</sequence>
<protein>
    <submittedName>
        <fullName evidence="3">Uncharacterized protein</fullName>
    </submittedName>
</protein>
<keyword evidence="4" id="KW-1185">Reference proteome</keyword>
<evidence type="ECO:0000313" key="4">
    <source>
        <dbReference type="Proteomes" id="UP000326198"/>
    </source>
</evidence>
<evidence type="ECO:0000313" key="3">
    <source>
        <dbReference type="EMBL" id="KAE8376177.1"/>
    </source>
</evidence>